<dbReference type="SUPFAM" id="SSF48225">
    <property type="entry name" value="Seven-hairpin glycosidases"/>
    <property type="match status" value="1"/>
</dbReference>
<keyword evidence="6" id="KW-1185">Reference proteome</keyword>
<keyword evidence="3" id="KW-0256">Endoplasmic reticulum</keyword>
<dbReference type="InterPro" id="IPR001382">
    <property type="entry name" value="Glyco_hydro_47"/>
</dbReference>
<evidence type="ECO:0000313" key="6">
    <source>
        <dbReference type="Proteomes" id="UP001183809"/>
    </source>
</evidence>
<dbReference type="InterPro" id="IPR012341">
    <property type="entry name" value="6hp_glycosidase-like_sf"/>
</dbReference>
<name>A0ABU2U6Z5_9ACTN</name>
<dbReference type="Pfam" id="PF01532">
    <property type="entry name" value="Glyco_hydro_47"/>
    <property type="match status" value="1"/>
</dbReference>
<dbReference type="PANTHER" id="PTHR45679">
    <property type="entry name" value="ER DEGRADATION-ENHANCING ALPHA-MANNOSIDASE-LIKE PROTEIN 2"/>
    <property type="match status" value="1"/>
</dbReference>
<comment type="similarity">
    <text evidence="2">Belongs to the glycosyl hydrolase 47 family.</text>
</comment>
<evidence type="ECO:0000256" key="4">
    <source>
        <dbReference type="ARBA" id="ARBA00023180"/>
    </source>
</evidence>
<comment type="caution">
    <text evidence="5">The sequence shown here is derived from an EMBL/GenBank/DDBJ whole genome shotgun (WGS) entry which is preliminary data.</text>
</comment>
<dbReference type="PANTHER" id="PTHR45679:SF5">
    <property type="entry name" value="ER DEGRADATION-ENHANCING ALPHA-MANNOSIDASE-LIKE PROTEIN 1"/>
    <property type="match status" value="1"/>
</dbReference>
<dbReference type="InterPro" id="IPR036026">
    <property type="entry name" value="Seven-hairpin_glycosidases"/>
</dbReference>
<keyword evidence="5" id="KW-0378">Hydrolase</keyword>
<evidence type="ECO:0000256" key="3">
    <source>
        <dbReference type="ARBA" id="ARBA00022824"/>
    </source>
</evidence>
<dbReference type="InterPro" id="IPR044674">
    <property type="entry name" value="EDEM1/2/3"/>
</dbReference>
<dbReference type="GO" id="GO:0016787">
    <property type="term" value="F:hydrolase activity"/>
    <property type="evidence" value="ECO:0007669"/>
    <property type="project" value="UniProtKB-KW"/>
</dbReference>
<evidence type="ECO:0000313" key="5">
    <source>
        <dbReference type="EMBL" id="MDT0468998.1"/>
    </source>
</evidence>
<reference evidence="6" key="1">
    <citation type="submission" date="2023-07" db="EMBL/GenBank/DDBJ databases">
        <title>30 novel species of actinomycetes from the DSMZ collection.</title>
        <authorList>
            <person name="Nouioui I."/>
        </authorList>
    </citation>
    <scope>NUCLEOTIDE SEQUENCE [LARGE SCALE GENOMIC DNA]</scope>
    <source>
        <strain evidence="6">DSM 41699</strain>
    </source>
</reference>
<protein>
    <submittedName>
        <fullName evidence="5">Glycoside hydrolase family 47 protein</fullName>
    </submittedName>
</protein>
<dbReference type="EMBL" id="JAVREY010000090">
    <property type="protein sequence ID" value="MDT0468998.1"/>
    <property type="molecule type" value="Genomic_DNA"/>
</dbReference>
<proteinExistence type="inferred from homology"/>
<dbReference type="PRINTS" id="PR00747">
    <property type="entry name" value="GLYHDRLASE47"/>
</dbReference>
<evidence type="ECO:0000256" key="2">
    <source>
        <dbReference type="ARBA" id="ARBA00007658"/>
    </source>
</evidence>
<keyword evidence="4" id="KW-0325">Glycoprotein</keyword>
<sequence length="428" mass="48134">MAQQVRAELVHSWEGYKKAAWGYDEVRPVSAEHNDFFVPGQTFGLSIIEALDTLWIMELDEEVALAADWIEKNLDPMVDGDVQVFEAVIRLVGGLLSAYLCTGREALLTRCRELTDRLLPAFTLSPTGLPYRRVNLRTGKVSGTVTPLAEVGSNILEFGLLSQLTRDSRYFGAAKRAYQAVLDRRSSLDLLGTTIDVETGKWVDGTSCVPNPPVDSFYEYLWAGAELFGDRDLARWYRLLTDAVLHRQAEQRAGHLWFRQVDHSSGRTVGRVQSELAAFYPGLLGKGGDLSTGKNYYLSWTALLDRHPLLPESFDFSSQQVLSPQNGLRPEYINSSFDLWRLTQDAFYKTTGYRCFQGMRDRLRVPGGYTVALDVTASPPRLGNLTPGYWFAEAPKYLYLMFARSPRFDYHAGLLSTEGKILRGALRT</sequence>
<gene>
    <name evidence="5" type="ORF">RM764_39535</name>
</gene>
<evidence type="ECO:0000256" key="1">
    <source>
        <dbReference type="ARBA" id="ARBA00004240"/>
    </source>
</evidence>
<accession>A0ABU2U6Z5</accession>
<dbReference type="Proteomes" id="UP001183809">
    <property type="component" value="Unassembled WGS sequence"/>
</dbReference>
<comment type="subcellular location">
    <subcellularLocation>
        <location evidence="1">Endoplasmic reticulum</location>
    </subcellularLocation>
</comment>
<organism evidence="5 6">
    <name type="scientific">Streptomyces gibsoniae</name>
    <dbReference type="NCBI Taxonomy" id="3075529"/>
    <lineage>
        <taxon>Bacteria</taxon>
        <taxon>Bacillati</taxon>
        <taxon>Actinomycetota</taxon>
        <taxon>Actinomycetes</taxon>
        <taxon>Kitasatosporales</taxon>
        <taxon>Streptomycetaceae</taxon>
        <taxon>Streptomyces</taxon>
    </lineage>
</organism>
<dbReference type="Gene3D" id="1.50.10.10">
    <property type="match status" value="1"/>
</dbReference>